<evidence type="ECO:0000313" key="6">
    <source>
        <dbReference type="EMBL" id="MFC0392125.1"/>
    </source>
</evidence>
<feature type="domain" description="Glycoside hydrolase family 38 central" evidence="5">
    <location>
        <begin position="352"/>
        <end position="427"/>
    </location>
</feature>
<name>A0ABV6JB64_9BACL</name>
<evidence type="ECO:0000256" key="2">
    <source>
        <dbReference type="ARBA" id="ARBA00022723"/>
    </source>
</evidence>
<dbReference type="PANTHER" id="PTHR46017:SF1">
    <property type="entry name" value="ALPHA-MANNOSIDASE 2C1"/>
    <property type="match status" value="1"/>
</dbReference>
<sequence length="953" mass="107197">MAHNRMHAKLAKLKKDCPESYWGKRILAQLEYANRVSLAEDHKFDVLIEEAADYLGRRLKADGAIGQSAVSEAEQMLAGIAAEAKSYELICAAHAHIDMNFLWGWDETVSATLNTFRTMLDLLKEYPDFIFSQSQAAAYQIVEKYDPEMLEEIQASVREGRWEVTASTWVEADKNMPNGESMVRQFLYAKQYLAGLFNLDPGSLQIDFEPDTFGHGANVPETLYHAGVKYYYYCRGHNNEGHHLYRWVAPSGRSVIAYKEPHWYDSRIEPEMVLTVPAFCKQTGMKSMMKVYGVGDHGGGPTRRDIERVLDMQTWPIFPSIRFGKYADYFALTDQVADQLPVVSNELNFIFTGCYSSEARLKKANRVSENLLNEAEAFSSAASLWASAPYYGKDLEDAWRKTLFNQFHDILPGTGIPETRDHALGMSQEIAAMANTKRSAALRKLASRIDTSAYAVDNENIKDSISEGAGAGVGVMHLSRTGESDRGRGKTRIFHLFNSASAERKEIIELILWDWNGDLRNIVFQDDEGQQVDYQFVDRGFEEHWGHFFLRVLLPVTVPAMGYATYVMTEKDGDMGVLAADDYYLTGQNLPPEETYSFVLENEHVRAVLDTQRLTLVSLVDKTDGTELLDQGGSGALFRLIEEDSHQGGGNAWLVGRYRKVESLIEGVHVERIDLGPDRLRQSIMFSMSFRSSKLKVTVSLDRGSRRLDFAAECDWHEYGKNHAFTPQLQFILPLSYECERYKYDTAFGTIERAAMELDVPANSWATGLPRQEMGADKKAVTLVTDSKYGFRGTGHSLAVTLLRGSYSPDPYPDTGIQRFTMGVCIGDPCDNQALIEQAYNYNHPMIPISVAAGPGEWPARQSFFRLDEGTAAVSAIKMPEDGVLPKRWIVRVYETAGRETQVALSLFRSIRAAYFVDTLERSTNEGVVDILDSQLRFSLPANQVASLCIEFH</sequence>
<evidence type="ECO:0000256" key="4">
    <source>
        <dbReference type="ARBA" id="ARBA00023295"/>
    </source>
</evidence>
<dbReference type="SUPFAM" id="SSF88713">
    <property type="entry name" value="Glycoside hydrolase/deacetylase"/>
    <property type="match status" value="1"/>
</dbReference>
<keyword evidence="3" id="KW-0378">Hydrolase</keyword>
<evidence type="ECO:0000256" key="1">
    <source>
        <dbReference type="ARBA" id="ARBA00009792"/>
    </source>
</evidence>
<dbReference type="InterPro" id="IPR000602">
    <property type="entry name" value="Glyco_hydro_38_N"/>
</dbReference>
<dbReference type="PANTHER" id="PTHR46017">
    <property type="entry name" value="ALPHA-MANNOSIDASE 2C1"/>
    <property type="match status" value="1"/>
</dbReference>
<dbReference type="Pfam" id="PF09261">
    <property type="entry name" value="Alpha-mann_mid"/>
    <property type="match status" value="1"/>
</dbReference>
<gene>
    <name evidence="6" type="ORF">ACFFJ8_12210</name>
</gene>
<dbReference type="Pfam" id="PF01074">
    <property type="entry name" value="Glyco_hydro_38N"/>
    <property type="match status" value="1"/>
</dbReference>
<dbReference type="InterPro" id="IPR015341">
    <property type="entry name" value="Glyco_hydro_38_cen"/>
</dbReference>
<comment type="caution">
    <text evidence="6">The sequence shown here is derived from an EMBL/GenBank/DDBJ whole genome shotgun (WGS) entry which is preliminary data.</text>
</comment>
<proteinExistence type="inferred from homology"/>
<protein>
    <submittedName>
        <fullName evidence="6">Alpha-mannosidase</fullName>
    </submittedName>
</protein>
<dbReference type="InterPro" id="IPR037094">
    <property type="entry name" value="Glyco_hydro_38_cen_sf"/>
</dbReference>
<dbReference type="SUPFAM" id="SSF88688">
    <property type="entry name" value="Families 57/38 glycoside transferase middle domain"/>
    <property type="match status" value="1"/>
</dbReference>
<dbReference type="CDD" id="cd10789">
    <property type="entry name" value="GH38N_AMII_ER_cytosolic"/>
    <property type="match status" value="1"/>
</dbReference>
<dbReference type="SMART" id="SM00872">
    <property type="entry name" value="Alpha-mann_mid"/>
    <property type="match status" value="1"/>
</dbReference>
<keyword evidence="2" id="KW-0479">Metal-binding</keyword>
<dbReference type="Pfam" id="PF17677">
    <property type="entry name" value="Glyco_hydro38C2"/>
    <property type="match status" value="1"/>
</dbReference>
<dbReference type="RefSeq" id="WP_204819244.1">
    <property type="nucleotide sequence ID" value="NZ_JANHOF010000003.1"/>
</dbReference>
<evidence type="ECO:0000313" key="7">
    <source>
        <dbReference type="Proteomes" id="UP001589818"/>
    </source>
</evidence>
<dbReference type="Proteomes" id="UP001589818">
    <property type="component" value="Unassembled WGS sequence"/>
</dbReference>
<comment type="similarity">
    <text evidence="1">Belongs to the glycosyl hydrolase 38 family.</text>
</comment>
<dbReference type="InterPro" id="IPR011013">
    <property type="entry name" value="Gal_mutarotase_sf_dom"/>
</dbReference>
<dbReference type="EMBL" id="JBHLVF010000017">
    <property type="protein sequence ID" value="MFC0392125.1"/>
    <property type="molecule type" value="Genomic_DNA"/>
</dbReference>
<organism evidence="6 7">
    <name type="scientific">Paenibacillus mendelii</name>
    <dbReference type="NCBI Taxonomy" id="206163"/>
    <lineage>
        <taxon>Bacteria</taxon>
        <taxon>Bacillati</taxon>
        <taxon>Bacillota</taxon>
        <taxon>Bacilli</taxon>
        <taxon>Bacillales</taxon>
        <taxon>Paenibacillaceae</taxon>
        <taxon>Paenibacillus</taxon>
    </lineage>
</organism>
<dbReference type="InterPro" id="IPR027291">
    <property type="entry name" value="Glyco_hydro_38_N_sf"/>
</dbReference>
<accession>A0ABV6JB64</accession>
<dbReference type="InterPro" id="IPR011682">
    <property type="entry name" value="Glyco_hydro_38_C"/>
</dbReference>
<dbReference type="Gene3D" id="1.20.1270.50">
    <property type="entry name" value="Glycoside hydrolase family 38, central domain"/>
    <property type="match status" value="1"/>
</dbReference>
<dbReference type="Gene3D" id="2.70.98.30">
    <property type="entry name" value="Golgi alpha-mannosidase II, domain 4"/>
    <property type="match status" value="1"/>
</dbReference>
<dbReference type="InterPro" id="IPR011330">
    <property type="entry name" value="Glyco_hydro/deAcase_b/a-brl"/>
</dbReference>
<evidence type="ECO:0000256" key="3">
    <source>
        <dbReference type="ARBA" id="ARBA00022801"/>
    </source>
</evidence>
<dbReference type="Gene3D" id="3.20.110.10">
    <property type="entry name" value="Glycoside hydrolase 38, N terminal domain"/>
    <property type="match status" value="1"/>
</dbReference>
<dbReference type="SUPFAM" id="SSF74650">
    <property type="entry name" value="Galactose mutarotase-like"/>
    <property type="match status" value="1"/>
</dbReference>
<keyword evidence="7" id="KW-1185">Reference proteome</keyword>
<keyword evidence="4" id="KW-0326">Glycosidase</keyword>
<dbReference type="Pfam" id="PF07748">
    <property type="entry name" value="Glyco_hydro_38C"/>
    <property type="match status" value="1"/>
</dbReference>
<evidence type="ECO:0000259" key="5">
    <source>
        <dbReference type="SMART" id="SM00872"/>
    </source>
</evidence>
<reference evidence="6 7" key="1">
    <citation type="submission" date="2024-09" db="EMBL/GenBank/DDBJ databases">
        <authorList>
            <person name="Sun Q."/>
            <person name="Mori K."/>
        </authorList>
    </citation>
    <scope>NUCLEOTIDE SEQUENCE [LARGE SCALE GENOMIC DNA]</scope>
    <source>
        <strain evidence="6 7">CCM 4839</strain>
    </source>
</reference>
<dbReference type="InterPro" id="IPR028995">
    <property type="entry name" value="Glyco_hydro_57/38_cen_sf"/>
</dbReference>
<dbReference type="InterPro" id="IPR041147">
    <property type="entry name" value="GH38_C"/>
</dbReference>